<feature type="transmembrane region" description="Helical" evidence="1">
    <location>
        <begin position="48"/>
        <end position="68"/>
    </location>
</feature>
<reference evidence="2 3" key="2">
    <citation type="journal article" date="2019" name="G3 (Bethesda)">
        <title>Hybrid Assembly of the Genome of the Entomopathogenic Nematode Steinernema carpocapsae Identifies the X-Chromosome.</title>
        <authorList>
            <person name="Serra L."/>
            <person name="Macchietto M."/>
            <person name="Macias-Munoz A."/>
            <person name="McGill C.J."/>
            <person name="Rodriguez I.M."/>
            <person name="Rodriguez B."/>
            <person name="Murad R."/>
            <person name="Mortazavi A."/>
        </authorList>
    </citation>
    <scope>NUCLEOTIDE SEQUENCE [LARGE SCALE GENOMIC DNA]</scope>
    <source>
        <strain evidence="2 3">ALL</strain>
    </source>
</reference>
<keyword evidence="1" id="KW-1133">Transmembrane helix</keyword>
<keyword evidence="1" id="KW-0812">Transmembrane</keyword>
<proteinExistence type="predicted"/>
<keyword evidence="3" id="KW-1185">Reference proteome</keyword>
<sequence length="139" mass="16351">MKLDAVFFRASSTAALKPKHASFYSFISFIFIFVEECLYQFGPEDGQYIYNTMFTCYPLFCQIVLVMFNRVEHFFSDYKKERFKVVSSLDERKVEKFLKVTTPIQETRRLCFFAAFGVPFGLDPTGIRSNWDPIRHLCS</sequence>
<keyword evidence="1" id="KW-0472">Membrane</keyword>
<accession>A0A4U5NI60</accession>
<dbReference type="AlphaFoldDB" id="A0A4U5NI60"/>
<feature type="transmembrane region" description="Helical" evidence="1">
    <location>
        <begin position="21"/>
        <end position="42"/>
    </location>
</feature>
<dbReference type="Proteomes" id="UP000298663">
    <property type="component" value="Unassembled WGS sequence"/>
</dbReference>
<name>A0A4U5NI60_STECR</name>
<evidence type="ECO:0000313" key="2">
    <source>
        <dbReference type="EMBL" id="TKR82788.1"/>
    </source>
</evidence>
<protein>
    <submittedName>
        <fullName evidence="2">Uncharacterized protein</fullName>
    </submittedName>
</protein>
<organism evidence="2 3">
    <name type="scientific">Steinernema carpocapsae</name>
    <name type="common">Entomopathogenic nematode</name>
    <dbReference type="NCBI Taxonomy" id="34508"/>
    <lineage>
        <taxon>Eukaryota</taxon>
        <taxon>Metazoa</taxon>
        <taxon>Ecdysozoa</taxon>
        <taxon>Nematoda</taxon>
        <taxon>Chromadorea</taxon>
        <taxon>Rhabditida</taxon>
        <taxon>Tylenchina</taxon>
        <taxon>Panagrolaimomorpha</taxon>
        <taxon>Strongyloidoidea</taxon>
        <taxon>Steinernematidae</taxon>
        <taxon>Steinernema</taxon>
    </lineage>
</organism>
<comment type="caution">
    <text evidence="2">The sequence shown here is derived from an EMBL/GenBank/DDBJ whole genome shotgun (WGS) entry which is preliminary data.</text>
</comment>
<reference evidence="2 3" key="1">
    <citation type="journal article" date="2015" name="Genome Biol.">
        <title>Comparative genomics of Steinernema reveals deeply conserved gene regulatory networks.</title>
        <authorList>
            <person name="Dillman A.R."/>
            <person name="Macchietto M."/>
            <person name="Porter C.F."/>
            <person name="Rogers A."/>
            <person name="Williams B."/>
            <person name="Antoshechkin I."/>
            <person name="Lee M.M."/>
            <person name="Goodwin Z."/>
            <person name="Lu X."/>
            <person name="Lewis E.E."/>
            <person name="Goodrich-Blair H."/>
            <person name="Stock S.P."/>
            <person name="Adams B.J."/>
            <person name="Sternberg P.W."/>
            <person name="Mortazavi A."/>
        </authorList>
    </citation>
    <scope>NUCLEOTIDE SEQUENCE [LARGE SCALE GENOMIC DNA]</scope>
    <source>
        <strain evidence="2 3">ALL</strain>
    </source>
</reference>
<evidence type="ECO:0000256" key="1">
    <source>
        <dbReference type="SAM" id="Phobius"/>
    </source>
</evidence>
<dbReference type="EMBL" id="AZBU02000004">
    <property type="protein sequence ID" value="TKR82788.1"/>
    <property type="molecule type" value="Genomic_DNA"/>
</dbReference>
<gene>
    <name evidence="2" type="ORF">L596_016467</name>
</gene>
<evidence type="ECO:0000313" key="3">
    <source>
        <dbReference type="Proteomes" id="UP000298663"/>
    </source>
</evidence>